<evidence type="ECO:0000313" key="2">
    <source>
        <dbReference type="EMBL" id="CAK9219714.1"/>
    </source>
</evidence>
<evidence type="ECO:0000313" key="3">
    <source>
        <dbReference type="Proteomes" id="UP001497512"/>
    </source>
</evidence>
<feature type="compositionally biased region" description="Polar residues" evidence="1">
    <location>
        <begin position="102"/>
        <end position="115"/>
    </location>
</feature>
<accession>A0ABP0UE77</accession>
<evidence type="ECO:0000256" key="1">
    <source>
        <dbReference type="SAM" id="MobiDB-lite"/>
    </source>
</evidence>
<reference evidence="2" key="1">
    <citation type="submission" date="2024-02" db="EMBL/GenBank/DDBJ databases">
        <authorList>
            <consortium name="ELIXIR-Norway"/>
            <consortium name="Elixir Norway"/>
        </authorList>
    </citation>
    <scope>NUCLEOTIDE SEQUENCE</scope>
</reference>
<dbReference type="EMBL" id="OZ019895">
    <property type="protein sequence ID" value="CAK9219714.1"/>
    <property type="molecule type" value="Genomic_DNA"/>
</dbReference>
<keyword evidence="3" id="KW-1185">Reference proteome</keyword>
<organism evidence="2 3">
    <name type="scientific">Sphagnum troendelagicum</name>
    <dbReference type="NCBI Taxonomy" id="128251"/>
    <lineage>
        <taxon>Eukaryota</taxon>
        <taxon>Viridiplantae</taxon>
        <taxon>Streptophyta</taxon>
        <taxon>Embryophyta</taxon>
        <taxon>Bryophyta</taxon>
        <taxon>Sphagnophytina</taxon>
        <taxon>Sphagnopsida</taxon>
        <taxon>Sphagnales</taxon>
        <taxon>Sphagnaceae</taxon>
        <taxon>Sphagnum</taxon>
    </lineage>
</organism>
<protein>
    <submittedName>
        <fullName evidence="2">Uncharacterized protein</fullName>
    </submittedName>
</protein>
<name>A0ABP0UE77_9BRYO</name>
<gene>
    <name evidence="2" type="ORF">CSSPTR1EN2_LOCUS14783</name>
</gene>
<sequence>MLSVGKPFVHIFFQNRTGATIFPHHIPNLRRPIEKPKLYTARKHKVRSGRRISDPYSYRPQLYFMRHRNARALLRRFSLQSKVSAPLATAPYSFHPRPAKQRSLTPKNPNKNSQK</sequence>
<dbReference type="Proteomes" id="UP001497512">
    <property type="component" value="Chromosome 3"/>
</dbReference>
<feature type="region of interest" description="Disordered" evidence="1">
    <location>
        <begin position="90"/>
        <end position="115"/>
    </location>
</feature>
<proteinExistence type="predicted"/>